<evidence type="ECO:0000256" key="1">
    <source>
        <dbReference type="SAM" id="Phobius"/>
    </source>
</evidence>
<evidence type="ECO:0000313" key="2">
    <source>
        <dbReference type="EMBL" id="XBS90670.1"/>
    </source>
</evidence>
<dbReference type="AlphaFoldDB" id="A0AAU7QMC0"/>
<accession>A0AAU7QMC0</accession>
<feature type="transmembrane region" description="Helical" evidence="1">
    <location>
        <begin position="394"/>
        <end position="412"/>
    </location>
</feature>
<feature type="transmembrane region" description="Helical" evidence="1">
    <location>
        <begin position="214"/>
        <end position="233"/>
    </location>
</feature>
<feature type="transmembrane region" description="Helical" evidence="1">
    <location>
        <begin position="74"/>
        <end position="91"/>
    </location>
</feature>
<name>A0AAU7QMC0_9GAMM</name>
<feature type="transmembrane region" description="Helical" evidence="1">
    <location>
        <begin position="164"/>
        <end position="184"/>
    </location>
</feature>
<gene>
    <name evidence="2" type="ORF">ABNK63_03235</name>
</gene>
<proteinExistence type="predicted"/>
<reference evidence="2" key="1">
    <citation type="submission" date="2024-06" db="EMBL/GenBank/DDBJ databases">
        <authorList>
            <person name="Sun Y."/>
        </authorList>
    </citation>
    <scope>NUCLEOTIDE SEQUENCE</scope>
    <source>
        <strain evidence="2">IGA1.0</strain>
    </source>
</reference>
<dbReference type="EMBL" id="CP157948">
    <property type="protein sequence ID" value="XBS90670.1"/>
    <property type="molecule type" value="Genomic_DNA"/>
</dbReference>
<feature type="transmembrane region" description="Helical" evidence="1">
    <location>
        <begin position="240"/>
        <end position="257"/>
    </location>
</feature>
<dbReference type="RefSeq" id="WP_350016676.1">
    <property type="nucleotide sequence ID" value="NZ_CP157948.1"/>
</dbReference>
<feature type="transmembrane region" description="Helical" evidence="1">
    <location>
        <begin position="6"/>
        <end position="26"/>
    </location>
</feature>
<feature type="transmembrane region" description="Helical" evidence="1">
    <location>
        <begin position="112"/>
        <end position="131"/>
    </location>
</feature>
<evidence type="ECO:0008006" key="3">
    <source>
        <dbReference type="Google" id="ProtNLM"/>
    </source>
</evidence>
<keyword evidence="1" id="KW-1133">Transmembrane helix</keyword>
<keyword evidence="1" id="KW-0472">Membrane</keyword>
<organism evidence="2">
    <name type="scientific">Rhodanobacter sp. IGA1.0</name>
    <dbReference type="NCBI Taxonomy" id="3158582"/>
    <lineage>
        <taxon>Bacteria</taxon>
        <taxon>Pseudomonadati</taxon>
        <taxon>Pseudomonadota</taxon>
        <taxon>Gammaproteobacteria</taxon>
        <taxon>Lysobacterales</taxon>
        <taxon>Rhodanobacteraceae</taxon>
        <taxon>Rhodanobacter</taxon>
    </lineage>
</organism>
<sequence length="443" mass="49261">MNDIVFAFLLIVGVFNIFWIGAEFVARKKLVGLHIFALFYSISYFITPSVEHFLPAAMGDEAIWAAKYNGGNQFFTVVFVLLGYLVSVMAYRVTMRMRRIRERQPRDEKKPMLIFVWLCLILSTICIVVYSSQYGGLLAALKDAAMIRAGGGDDLLQTDGNFLFLKYLIPVSAFSLLGLVALKVEYGYSNAVLVIICTIVVILGFLMMAGRNRFLGLGLALFILYFATLGPRAKFTPKRMLIIIGAICVGYFVLLYGKQFFASMSADSVSQAFEQRVANVGDGDNFKILQNFEHHYASIGAADAYVYDLSGMRYFIDVVNAPLSILPTRLVGMEKPVPISVYNTYMITGVYDSRIPPGLVAFGVYSLGYLGVLLVMAVYGYLLALLDRALLQPGFRRIIVPWIIVTLVVSGGSGDPRVLMYALLPAFFASALVLPLRKRFVFR</sequence>
<feature type="transmembrane region" description="Helical" evidence="1">
    <location>
        <begin position="359"/>
        <end position="382"/>
    </location>
</feature>
<keyword evidence="1" id="KW-0812">Transmembrane</keyword>
<feature type="transmembrane region" description="Helical" evidence="1">
    <location>
        <begin position="418"/>
        <end position="436"/>
    </location>
</feature>
<feature type="transmembrane region" description="Helical" evidence="1">
    <location>
        <begin position="33"/>
        <end position="54"/>
    </location>
</feature>
<protein>
    <recommendedName>
        <fullName evidence="3">Oligosaccharide repeat unit polymerase</fullName>
    </recommendedName>
</protein>
<feature type="transmembrane region" description="Helical" evidence="1">
    <location>
        <begin position="191"/>
        <end position="208"/>
    </location>
</feature>